<keyword evidence="11 14" id="KW-0472">Membrane</keyword>
<evidence type="ECO:0000259" key="16">
    <source>
        <dbReference type="Pfam" id="PF00593"/>
    </source>
</evidence>
<dbReference type="Pfam" id="PF07715">
    <property type="entry name" value="Plug"/>
    <property type="match status" value="1"/>
</dbReference>
<dbReference type="FunFam" id="2.170.130.10:FF:000001">
    <property type="entry name" value="Catecholate siderophore TonB-dependent receptor"/>
    <property type="match status" value="1"/>
</dbReference>
<gene>
    <name evidence="18" type="ORF">Azoinq_10755</name>
</gene>
<keyword evidence="4 14" id="KW-1134">Transmembrane beta strand</keyword>
<name>A0A975XU22_9RHOO</name>
<evidence type="ECO:0000256" key="14">
    <source>
        <dbReference type="PROSITE-ProRule" id="PRU01360"/>
    </source>
</evidence>
<evidence type="ECO:0000256" key="5">
    <source>
        <dbReference type="ARBA" id="ARBA00022496"/>
    </source>
</evidence>
<feature type="domain" description="TonB-dependent receptor plug" evidence="17">
    <location>
        <begin position="83"/>
        <end position="181"/>
    </location>
</feature>
<dbReference type="GO" id="GO:0015344">
    <property type="term" value="F:siderophore uptake transmembrane transporter activity"/>
    <property type="evidence" value="ECO:0007669"/>
    <property type="project" value="TreeGrafter"/>
</dbReference>
<dbReference type="PROSITE" id="PS52016">
    <property type="entry name" value="TONB_DEPENDENT_REC_3"/>
    <property type="match status" value="1"/>
</dbReference>
<dbReference type="GO" id="GO:0009279">
    <property type="term" value="C:cell outer membrane"/>
    <property type="evidence" value="ECO:0007669"/>
    <property type="project" value="UniProtKB-SubCell"/>
</dbReference>
<evidence type="ECO:0000256" key="13">
    <source>
        <dbReference type="ARBA" id="ARBA00023237"/>
    </source>
</evidence>
<evidence type="ECO:0000256" key="4">
    <source>
        <dbReference type="ARBA" id="ARBA00022452"/>
    </source>
</evidence>
<comment type="similarity">
    <text evidence="2 14 15">Belongs to the TonB-dependent receptor family.</text>
</comment>
<keyword evidence="19" id="KW-1185">Reference proteome</keyword>
<dbReference type="GO" id="GO:0015891">
    <property type="term" value="P:siderophore transport"/>
    <property type="evidence" value="ECO:0007669"/>
    <property type="project" value="InterPro"/>
</dbReference>
<protein>
    <submittedName>
        <fullName evidence="18">TonB-dependent siderophore receptor</fullName>
    </submittedName>
</protein>
<evidence type="ECO:0000256" key="8">
    <source>
        <dbReference type="ARBA" id="ARBA00023004"/>
    </source>
</evidence>
<dbReference type="PANTHER" id="PTHR32552:SF89">
    <property type="entry name" value="CATECHOLATE SIDEROPHORE RECEPTOR FIU"/>
    <property type="match status" value="1"/>
</dbReference>
<evidence type="ECO:0000256" key="11">
    <source>
        <dbReference type="ARBA" id="ARBA00023136"/>
    </source>
</evidence>
<evidence type="ECO:0000256" key="7">
    <source>
        <dbReference type="ARBA" id="ARBA00022729"/>
    </source>
</evidence>
<organism evidence="18 19">
    <name type="scientific">Azospira inquinata</name>
    <dbReference type="NCBI Taxonomy" id="2785627"/>
    <lineage>
        <taxon>Bacteria</taxon>
        <taxon>Pseudomonadati</taxon>
        <taxon>Pseudomonadota</taxon>
        <taxon>Betaproteobacteria</taxon>
        <taxon>Rhodocyclales</taxon>
        <taxon>Rhodocyclaceae</taxon>
        <taxon>Azospira</taxon>
    </lineage>
</organism>
<accession>A0A975XU22</accession>
<dbReference type="AlphaFoldDB" id="A0A975XU22"/>
<evidence type="ECO:0000256" key="2">
    <source>
        <dbReference type="ARBA" id="ARBA00009810"/>
    </source>
</evidence>
<evidence type="ECO:0000313" key="18">
    <source>
        <dbReference type="EMBL" id="QWT48334.1"/>
    </source>
</evidence>
<dbReference type="RefSeq" id="WP_216129222.1">
    <property type="nucleotide sequence ID" value="NZ_CP064782.1"/>
</dbReference>
<evidence type="ECO:0000259" key="17">
    <source>
        <dbReference type="Pfam" id="PF07715"/>
    </source>
</evidence>
<keyword evidence="8" id="KW-0408">Iron</keyword>
<evidence type="ECO:0000313" key="19">
    <source>
        <dbReference type="Proteomes" id="UP000683428"/>
    </source>
</evidence>
<evidence type="ECO:0000256" key="12">
    <source>
        <dbReference type="ARBA" id="ARBA00023170"/>
    </source>
</evidence>
<proteinExistence type="inferred from homology"/>
<comment type="subcellular location">
    <subcellularLocation>
        <location evidence="1 14">Cell outer membrane</location>
        <topology evidence="1 14">Multi-pass membrane protein</topology>
    </subcellularLocation>
</comment>
<evidence type="ECO:0000256" key="3">
    <source>
        <dbReference type="ARBA" id="ARBA00022448"/>
    </source>
</evidence>
<sequence length="781" mass="83661">MAFVQNRKHPPQAFPGLKKAGNAPSLSPLTALAPAALGLALATPGMVTAQEEQVLSTVNVTDMAAASGYKADSAASSKYTAPLVDTPKTVTVITREVIQETNATSLQEALRTTPGITFGMGEGGNPVGDKPYIRGFDSQANFFIDGLRDPSSQSRDMFAVEQIDVVKGADSAFSGGGAVGGSINLTTKTAHLGNANEATLGVGTDRYARATADFNRQLSDHAALRISLMKQQGDVPGRDDVDIDHQGVNASLALGLGTDTRAVAGVYHYETNDMPDYGIPYNNPVSKYNAYGAGQGGSTATTPPTAAPTLNPNYAKNGNGGPLGVDSSNFYGLKSRDFRKTSVDSASFKIEHDLANGFMLRNATRYTRSQNNYVASNPGDSQFVPGNSTLPRTVKSRNSISTGIINATELLGEIQTGSIKHTLAFGLELSNTETDSRGYVATGPNSMASIANPNPNDSWSGTITRNPQGAKTTNNTRGLYAFDTLTLNRYWLVNLGLRHDDFSTSQRGYSTNGATPTTANLNSDSSFWSYQAGVIFKPRENGSIYLNYATAANPSGISNGDGSDNISVTNKDLEPEKTRSLELGTKWNLLNNQLSLSGALFSMEKTNAKVNVDANTMTTAGKQKINGLELGFAGALTKSWQVFGGYTHMNSELEDPGPSYWTLRSGSWSYTNNAANKGNQFPMTPKDSFSLWTTYKLLPKLTVGGGAYYVSKVYGDAANTKWIPSYTRYDAMANYDLDKNLSLQLNIQNLTDKVYYNQAYTTHMVSVAPARQITLTAKLKF</sequence>
<dbReference type="GO" id="GO:0038023">
    <property type="term" value="F:signaling receptor activity"/>
    <property type="evidence" value="ECO:0007669"/>
    <property type="project" value="InterPro"/>
</dbReference>
<dbReference type="InterPro" id="IPR012910">
    <property type="entry name" value="Plug_dom"/>
</dbReference>
<evidence type="ECO:0000256" key="15">
    <source>
        <dbReference type="RuleBase" id="RU003357"/>
    </source>
</evidence>
<reference evidence="18" key="1">
    <citation type="submission" date="2020-11" db="EMBL/GenBank/DDBJ databases">
        <title>Azospira inquinata sp. nov.</title>
        <authorList>
            <person name="Moe W.M."/>
            <person name="Mikes M.C."/>
        </authorList>
    </citation>
    <scope>NUCLEOTIDE SEQUENCE</scope>
    <source>
        <strain evidence="18">Azo-3</strain>
    </source>
</reference>
<keyword evidence="9" id="KW-0406">Ion transport</keyword>
<keyword evidence="13 14" id="KW-0998">Cell outer membrane</keyword>
<evidence type="ECO:0000256" key="9">
    <source>
        <dbReference type="ARBA" id="ARBA00023065"/>
    </source>
</evidence>
<evidence type="ECO:0000256" key="1">
    <source>
        <dbReference type="ARBA" id="ARBA00004571"/>
    </source>
</evidence>
<dbReference type="Pfam" id="PF00593">
    <property type="entry name" value="TonB_dep_Rec_b-barrel"/>
    <property type="match status" value="1"/>
</dbReference>
<dbReference type="InterPro" id="IPR039426">
    <property type="entry name" value="TonB-dep_rcpt-like"/>
</dbReference>
<keyword evidence="12 18" id="KW-0675">Receptor</keyword>
<dbReference type="CDD" id="cd01347">
    <property type="entry name" value="ligand_gated_channel"/>
    <property type="match status" value="1"/>
</dbReference>
<dbReference type="KEGG" id="aiq:Azoinq_10755"/>
<dbReference type="InterPro" id="IPR000531">
    <property type="entry name" value="Beta-barrel_TonB"/>
</dbReference>
<keyword evidence="7" id="KW-0732">Signal</keyword>
<keyword evidence="5" id="KW-0410">Iron transport</keyword>
<feature type="domain" description="TonB-dependent receptor-like beta-barrel" evidence="16">
    <location>
        <begin position="297"/>
        <end position="750"/>
    </location>
</feature>
<dbReference type="PANTHER" id="PTHR32552">
    <property type="entry name" value="FERRICHROME IRON RECEPTOR-RELATED"/>
    <property type="match status" value="1"/>
</dbReference>
<keyword evidence="6 14" id="KW-0812">Transmembrane</keyword>
<evidence type="ECO:0000256" key="6">
    <source>
        <dbReference type="ARBA" id="ARBA00022692"/>
    </source>
</evidence>
<keyword evidence="3 14" id="KW-0813">Transport</keyword>
<dbReference type="NCBIfam" id="TIGR01783">
    <property type="entry name" value="TonB-siderophor"/>
    <property type="match status" value="1"/>
</dbReference>
<evidence type="ECO:0000256" key="10">
    <source>
        <dbReference type="ARBA" id="ARBA00023077"/>
    </source>
</evidence>
<dbReference type="InterPro" id="IPR010105">
    <property type="entry name" value="TonB_sidphr_rcpt"/>
</dbReference>
<keyword evidence="10 15" id="KW-0798">TonB box</keyword>
<dbReference type="EMBL" id="CP064782">
    <property type="protein sequence ID" value="QWT48334.1"/>
    <property type="molecule type" value="Genomic_DNA"/>
</dbReference>
<dbReference type="Proteomes" id="UP000683428">
    <property type="component" value="Chromosome"/>
</dbReference>